<dbReference type="InterPro" id="IPR019079">
    <property type="entry name" value="Capsule_synth_CapA"/>
</dbReference>
<dbReference type="SMART" id="SM00854">
    <property type="entry name" value="PGA_cap"/>
    <property type="match status" value="1"/>
</dbReference>
<evidence type="ECO:0000256" key="1">
    <source>
        <dbReference type="ARBA" id="ARBA00005662"/>
    </source>
</evidence>
<dbReference type="Proteomes" id="UP001163947">
    <property type="component" value="Chromosome"/>
</dbReference>
<sequence length="369" mass="40362">MPGTVTLFLAGDVMTGRGVDQILLHPGGPTLRESYVKDARDYVELAETRSGAIPRPAGYDWPWGIALSVLDECAPDVRIVNLETSVTTSRDYAPEKGIHYRMNPANVEVVTVARVDVCTLANNHVLDFGVRGLRETVEVLTAAGLRLAGAGGDDRLAWRPATVPVGAGRVRVWSVGAVSSGIAPWWAATATRPGVALLPEVSEAGADGLLARIDADRAAGDVVVVSVHWGSNWGYAVPDEHVRFAHRLINGGVDVVHGHSSHHPRPLEVYRGKPVLYGCGDLINDYEGIGGYERFRDELRLLYVVSFDADSRELRELRMMPVRARRMRLEHVTQSQERWLRAALEESSAIFGTRLRAAGDGGPWIRLER</sequence>
<dbReference type="Pfam" id="PF09587">
    <property type="entry name" value="PGA_cap"/>
    <property type="match status" value="1"/>
</dbReference>
<evidence type="ECO:0000313" key="4">
    <source>
        <dbReference type="Proteomes" id="UP001163947"/>
    </source>
</evidence>
<dbReference type="RefSeq" id="WP_084648692.1">
    <property type="nucleotide sequence ID" value="NZ_CP106982.1"/>
</dbReference>
<dbReference type="PANTHER" id="PTHR33393:SF11">
    <property type="entry name" value="POLYGLUTAMINE SYNTHESIS ACCESSORY PROTEIN RV0574C-RELATED"/>
    <property type="match status" value="1"/>
</dbReference>
<comment type="similarity">
    <text evidence="1">Belongs to the CapA family.</text>
</comment>
<dbReference type="CDD" id="cd07381">
    <property type="entry name" value="MPP_CapA"/>
    <property type="match status" value="1"/>
</dbReference>
<dbReference type="AlphaFoldDB" id="A0AA46PVJ5"/>
<proteinExistence type="inferred from homology"/>
<evidence type="ECO:0000259" key="2">
    <source>
        <dbReference type="SMART" id="SM00854"/>
    </source>
</evidence>
<reference evidence="3" key="1">
    <citation type="submission" date="2022-09" db="EMBL/GenBank/DDBJ databases">
        <title>The genome sequence of Rhodococcus aetherivorans N1.</title>
        <authorList>
            <person name="Jiang W."/>
        </authorList>
    </citation>
    <scope>NUCLEOTIDE SEQUENCE</scope>
    <source>
        <strain evidence="3">N1</strain>
    </source>
</reference>
<name>A0AA46PVJ5_9NOCA</name>
<dbReference type="Gene3D" id="3.60.21.10">
    <property type="match status" value="1"/>
</dbReference>
<dbReference type="EMBL" id="CP106982">
    <property type="protein sequence ID" value="UYF94301.1"/>
    <property type="molecule type" value="Genomic_DNA"/>
</dbReference>
<gene>
    <name evidence="3" type="ORF">OCS65_00525</name>
</gene>
<dbReference type="InterPro" id="IPR029052">
    <property type="entry name" value="Metallo-depent_PP-like"/>
</dbReference>
<dbReference type="PANTHER" id="PTHR33393">
    <property type="entry name" value="POLYGLUTAMINE SYNTHESIS ACCESSORY PROTEIN RV0574C-RELATED"/>
    <property type="match status" value="1"/>
</dbReference>
<accession>A0AA46PVJ5</accession>
<evidence type="ECO:0000313" key="3">
    <source>
        <dbReference type="EMBL" id="UYF94301.1"/>
    </source>
</evidence>
<dbReference type="InterPro" id="IPR052169">
    <property type="entry name" value="CW_Biosynth-Accessory"/>
</dbReference>
<protein>
    <submittedName>
        <fullName evidence="3">CapA family protein</fullName>
    </submittedName>
</protein>
<feature type="domain" description="Capsule synthesis protein CapA" evidence="2">
    <location>
        <begin position="6"/>
        <end position="286"/>
    </location>
</feature>
<dbReference type="GeneID" id="83618857"/>
<dbReference type="SUPFAM" id="SSF56300">
    <property type="entry name" value="Metallo-dependent phosphatases"/>
    <property type="match status" value="1"/>
</dbReference>
<organism evidence="3 4">
    <name type="scientific">Rhodococcus aetherivorans</name>
    <dbReference type="NCBI Taxonomy" id="191292"/>
    <lineage>
        <taxon>Bacteria</taxon>
        <taxon>Bacillati</taxon>
        <taxon>Actinomycetota</taxon>
        <taxon>Actinomycetes</taxon>
        <taxon>Mycobacteriales</taxon>
        <taxon>Nocardiaceae</taxon>
        <taxon>Rhodococcus</taxon>
    </lineage>
</organism>